<dbReference type="AlphaFoldDB" id="A0A370DLP1"/>
<dbReference type="GO" id="GO:0008146">
    <property type="term" value="F:sulfotransferase activity"/>
    <property type="evidence" value="ECO:0007669"/>
    <property type="project" value="InterPro"/>
</dbReference>
<name>A0A370DLP1_9GAMM</name>
<reference evidence="4 5" key="1">
    <citation type="journal article" date="2018" name="ISME J.">
        <title>Endosymbiont genomes yield clues of tubeworm success.</title>
        <authorList>
            <person name="Li Y."/>
            <person name="Liles M.R."/>
            <person name="Halanych K.M."/>
        </authorList>
    </citation>
    <scope>NUCLEOTIDE SEQUENCE [LARGE SCALE GENOMIC DNA]</scope>
    <source>
        <strain evidence="4">A1462</strain>
    </source>
</reference>
<protein>
    <recommendedName>
        <fullName evidence="3">Sulfotransferase domain-containing protein</fullName>
    </recommendedName>
</protein>
<dbReference type="InterPro" id="IPR027417">
    <property type="entry name" value="P-loop_NTPase"/>
</dbReference>
<dbReference type="Pfam" id="PF00685">
    <property type="entry name" value="Sulfotransfer_1"/>
    <property type="match status" value="1"/>
</dbReference>
<dbReference type="PANTHER" id="PTHR10605:SF56">
    <property type="entry name" value="BIFUNCTIONAL HEPARAN SULFATE N-DEACETYLASE_N-SULFOTRANSFERASE"/>
    <property type="match status" value="1"/>
</dbReference>
<dbReference type="SUPFAM" id="SSF52540">
    <property type="entry name" value="P-loop containing nucleoside triphosphate hydrolases"/>
    <property type="match status" value="1"/>
</dbReference>
<dbReference type="InterPro" id="IPR000863">
    <property type="entry name" value="Sulfotransferase_dom"/>
</dbReference>
<organism evidence="4 5">
    <name type="scientific">endosymbiont of Escarpia spicata</name>
    <dbReference type="NCBI Taxonomy" id="2200908"/>
    <lineage>
        <taxon>Bacteria</taxon>
        <taxon>Pseudomonadati</taxon>
        <taxon>Pseudomonadota</taxon>
        <taxon>Gammaproteobacteria</taxon>
        <taxon>sulfur-oxidizing symbionts</taxon>
    </lineage>
</organism>
<dbReference type="EMBL" id="QFXE01000011">
    <property type="protein sequence ID" value="RDH85835.1"/>
    <property type="molecule type" value="Genomic_DNA"/>
</dbReference>
<evidence type="ECO:0000259" key="3">
    <source>
        <dbReference type="Pfam" id="PF00685"/>
    </source>
</evidence>
<comment type="caution">
    <text evidence="4">The sequence shown here is derived from an EMBL/GenBank/DDBJ whole genome shotgun (WGS) entry which is preliminary data.</text>
</comment>
<proteinExistence type="predicted"/>
<evidence type="ECO:0000256" key="1">
    <source>
        <dbReference type="ARBA" id="ARBA00022679"/>
    </source>
</evidence>
<sequence length="283" mass="32468">MIIGAEKSGTTSLVRYVGSHPQVCTHDKREMNYFVNDEEFEEGYPAAYARYFSPCTDTGIRIIAKSVAVSGNLTAVQRLHTHNPDIHLVMVLRNSIDRAYSAYWHAKRRGWEDAADFETAIARELSAECDESKDGDDGTTYLRKGIYADQIAALQMIFSPRQVHVFTFDELKENPLSICRALFSVIGVDESFEPDVSLRFNKAAQARSPQLAKVLSYRGKIKKIIRRLLPRRVSDRLKQRLVSWNEKPLQTPAMKAATRRRLEAYFNPHNRRLEELTGRPFDW</sequence>
<keyword evidence="2" id="KW-0325">Glycoprotein</keyword>
<keyword evidence="1" id="KW-0808">Transferase</keyword>
<evidence type="ECO:0000313" key="5">
    <source>
        <dbReference type="Proteomes" id="UP000254771"/>
    </source>
</evidence>
<feature type="domain" description="Sulfotransferase" evidence="3">
    <location>
        <begin position="1"/>
        <end position="193"/>
    </location>
</feature>
<accession>A0A370DLP1</accession>
<gene>
    <name evidence="4" type="ORF">DIZ78_09595</name>
</gene>
<evidence type="ECO:0000256" key="2">
    <source>
        <dbReference type="ARBA" id="ARBA00023180"/>
    </source>
</evidence>
<dbReference type="PANTHER" id="PTHR10605">
    <property type="entry name" value="HEPARAN SULFATE SULFOTRANSFERASE"/>
    <property type="match status" value="1"/>
</dbReference>
<dbReference type="InterPro" id="IPR037359">
    <property type="entry name" value="NST/OST"/>
</dbReference>
<dbReference type="Proteomes" id="UP000254771">
    <property type="component" value="Unassembled WGS sequence"/>
</dbReference>
<evidence type="ECO:0000313" key="4">
    <source>
        <dbReference type="EMBL" id="RDH85835.1"/>
    </source>
</evidence>
<dbReference type="Gene3D" id="3.40.50.300">
    <property type="entry name" value="P-loop containing nucleotide triphosphate hydrolases"/>
    <property type="match status" value="1"/>
</dbReference>
<keyword evidence="5" id="KW-1185">Reference proteome</keyword>